<evidence type="ECO:0000313" key="4">
    <source>
        <dbReference type="Proteomes" id="UP001185028"/>
    </source>
</evidence>
<keyword evidence="4" id="KW-1185">Reference proteome</keyword>
<sequence>MMNKKSCTALLLSAALLFSPLAAQHAQAAGSSYQFKIITKTDQYSSVYQDSAYMRNGTLYVQLNYLANNYGLEANFDATGKRAGFNGWLKKIGVRDGSKTAVVDGKIVTMSQSAYFKKEKDSKEPGVYVPFKFAVEALGGTYVGYNAKTKVVTAKNLKKYDVVSTSYDGMTYAIEKGGGNVFSWDGKGKPVKIASLQGDLDWVDFKIRSTPKGLVLFSISNSYGEPHINSETYQLLFKQGKLIRQNHADYGWGRSDLIDTYNGQILMNDGKKLRLIEDGTGNVAETLDLIKLGNKGADQQYSVEAMDGDMLLIRNSHDYQLAVVDRSSGRSVVIYKQVLTTAEQQNVDIDSGGGPMGSGDGLTYEKRVGNILYFTYNPLVDSGKRTVTYDLSKLINQ</sequence>
<dbReference type="SUPFAM" id="SSF55383">
    <property type="entry name" value="Copper amine oxidase, domain N"/>
    <property type="match status" value="1"/>
</dbReference>
<dbReference type="EMBL" id="JAVDQH010000005">
    <property type="protein sequence ID" value="MDR6243695.1"/>
    <property type="molecule type" value="Genomic_DNA"/>
</dbReference>
<gene>
    <name evidence="3" type="ORF">JOC58_001588</name>
</gene>
<dbReference type="Gene3D" id="3.30.457.10">
    <property type="entry name" value="Copper amine oxidase-like, N-terminal domain"/>
    <property type="match status" value="1"/>
</dbReference>
<organism evidence="3 4">
    <name type="scientific">Paenibacillus hunanensis</name>
    <dbReference type="NCBI Taxonomy" id="539262"/>
    <lineage>
        <taxon>Bacteria</taxon>
        <taxon>Bacillati</taxon>
        <taxon>Bacillota</taxon>
        <taxon>Bacilli</taxon>
        <taxon>Bacillales</taxon>
        <taxon>Paenibacillaceae</taxon>
        <taxon>Paenibacillus</taxon>
    </lineage>
</organism>
<feature type="signal peptide" evidence="1">
    <location>
        <begin position="1"/>
        <end position="28"/>
    </location>
</feature>
<feature type="chain" id="PRO_5045490829" description="Copper amine oxidase-like N-terminal domain-containing protein" evidence="1">
    <location>
        <begin position="29"/>
        <end position="397"/>
    </location>
</feature>
<dbReference type="RefSeq" id="WP_188776897.1">
    <property type="nucleotide sequence ID" value="NZ_BMMB01000008.1"/>
</dbReference>
<dbReference type="Pfam" id="PF07833">
    <property type="entry name" value="Cu_amine_oxidN1"/>
    <property type="match status" value="1"/>
</dbReference>
<name>A0ABU1IXH7_9BACL</name>
<comment type="caution">
    <text evidence="3">The sequence shown here is derived from an EMBL/GenBank/DDBJ whole genome shotgun (WGS) entry which is preliminary data.</text>
</comment>
<dbReference type="InterPro" id="IPR012854">
    <property type="entry name" value="Cu_amine_oxidase-like_N"/>
</dbReference>
<reference evidence="3 4" key="1">
    <citation type="submission" date="2023-07" db="EMBL/GenBank/DDBJ databases">
        <title>Genomic Encyclopedia of Type Strains, Phase IV (KMG-IV): sequencing the most valuable type-strain genomes for metagenomic binning, comparative biology and taxonomic classification.</title>
        <authorList>
            <person name="Goeker M."/>
        </authorList>
    </citation>
    <scope>NUCLEOTIDE SEQUENCE [LARGE SCALE GENOMIC DNA]</scope>
    <source>
        <strain evidence="3 4">DSM 22170</strain>
    </source>
</reference>
<dbReference type="Proteomes" id="UP001185028">
    <property type="component" value="Unassembled WGS sequence"/>
</dbReference>
<evidence type="ECO:0000313" key="3">
    <source>
        <dbReference type="EMBL" id="MDR6243695.1"/>
    </source>
</evidence>
<proteinExistence type="predicted"/>
<dbReference type="InterPro" id="IPR036582">
    <property type="entry name" value="Mao_N_sf"/>
</dbReference>
<accession>A0ABU1IXH7</accession>
<feature type="domain" description="Copper amine oxidase-like N-terminal" evidence="2">
    <location>
        <begin position="48"/>
        <end position="118"/>
    </location>
</feature>
<evidence type="ECO:0000259" key="2">
    <source>
        <dbReference type="Pfam" id="PF07833"/>
    </source>
</evidence>
<keyword evidence="1" id="KW-0732">Signal</keyword>
<protein>
    <recommendedName>
        <fullName evidence="2">Copper amine oxidase-like N-terminal domain-containing protein</fullName>
    </recommendedName>
</protein>
<evidence type="ECO:0000256" key="1">
    <source>
        <dbReference type="SAM" id="SignalP"/>
    </source>
</evidence>